<dbReference type="OrthoDB" id="9930022at2759"/>
<comment type="caution">
    <text evidence="3">The sequence shown here is derived from an EMBL/GenBank/DDBJ whole genome shotgun (WGS) entry which is preliminary data.</text>
</comment>
<dbReference type="PANTHER" id="PTHR42887:SF2">
    <property type="entry name" value="OS12G0638800 PROTEIN"/>
    <property type="match status" value="1"/>
</dbReference>
<name>K0T9L6_THAOC</name>
<dbReference type="eggNOG" id="ENOG502QT7P">
    <property type="taxonomic scope" value="Eukaryota"/>
</dbReference>
<proteinExistence type="predicted"/>
<evidence type="ECO:0000313" key="4">
    <source>
        <dbReference type="Proteomes" id="UP000266841"/>
    </source>
</evidence>
<dbReference type="Pfam" id="PF03486">
    <property type="entry name" value="HI0933_like"/>
    <property type="match status" value="1"/>
</dbReference>
<protein>
    <recommendedName>
        <fullName evidence="2">RsdA/BaiN/AoA(So)-like Rossmann fold-like domain-containing protein</fullName>
    </recommendedName>
</protein>
<evidence type="ECO:0000313" key="3">
    <source>
        <dbReference type="EMBL" id="EJK70116.1"/>
    </source>
</evidence>
<reference evidence="3 4" key="1">
    <citation type="journal article" date="2012" name="Genome Biol.">
        <title>Genome and low-iron response of an oceanic diatom adapted to chronic iron limitation.</title>
        <authorList>
            <person name="Lommer M."/>
            <person name="Specht M."/>
            <person name="Roy A.S."/>
            <person name="Kraemer L."/>
            <person name="Andreson R."/>
            <person name="Gutowska M.A."/>
            <person name="Wolf J."/>
            <person name="Bergner S.V."/>
            <person name="Schilhabel M.B."/>
            <person name="Klostermeier U.C."/>
            <person name="Beiko R.G."/>
            <person name="Rosenstiel P."/>
            <person name="Hippler M."/>
            <person name="Laroche J."/>
        </authorList>
    </citation>
    <scope>NUCLEOTIDE SEQUENCE [LARGE SCALE GENOMIC DNA]</scope>
    <source>
        <strain evidence="3 4">CCMP1005</strain>
    </source>
</reference>
<feature type="chain" id="PRO_5003837807" description="RsdA/BaiN/AoA(So)-like Rossmann fold-like domain-containing protein" evidence="1">
    <location>
        <begin position="20"/>
        <end position="490"/>
    </location>
</feature>
<dbReference type="EMBL" id="AGNL01009031">
    <property type="protein sequence ID" value="EJK70116.1"/>
    <property type="molecule type" value="Genomic_DNA"/>
</dbReference>
<dbReference type="AlphaFoldDB" id="K0T9L6"/>
<dbReference type="InterPro" id="IPR036188">
    <property type="entry name" value="FAD/NAD-bd_sf"/>
</dbReference>
<evidence type="ECO:0000256" key="1">
    <source>
        <dbReference type="SAM" id="SignalP"/>
    </source>
</evidence>
<accession>K0T9L6</accession>
<gene>
    <name evidence="3" type="ORF">THAOC_08552</name>
</gene>
<dbReference type="InterPro" id="IPR023166">
    <property type="entry name" value="BaiN-like_dom_sf"/>
</dbReference>
<organism evidence="3 4">
    <name type="scientific">Thalassiosira oceanica</name>
    <name type="common">Marine diatom</name>
    <dbReference type="NCBI Taxonomy" id="159749"/>
    <lineage>
        <taxon>Eukaryota</taxon>
        <taxon>Sar</taxon>
        <taxon>Stramenopiles</taxon>
        <taxon>Ochrophyta</taxon>
        <taxon>Bacillariophyta</taxon>
        <taxon>Coscinodiscophyceae</taxon>
        <taxon>Thalassiosirophycidae</taxon>
        <taxon>Thalassiosirales</taxon>
        <taxon>Thalassiosiraceae</taxon>
        <taxon>Thalassiosira</taxon>
    </lineage>
</organism>
<sequence>WGVWSLASFAATCGAGTLALAPPPTLDETHRVAIIGGGSAGIFAAAVILDDAPEFVDVKIYEATGEVLRTMRLSGQKHGVLRDTSLSPREILNAGYIRGRREVTSLLTKHFPPVKQQLWFEDRGVRFDTRQDGSMVPSDHGADACEALLRGGVLEHVECRAKITSITREADTKSFKLIVNGVRVDHCDSVVLATGNSCLGLQLARELGHTVATPVRSCFAFKLSDDSILSILEDDGRRYVLPHVRMSYKVKLKGQKRPRVFKSEGPAHFEANGDFASLGGMAALSLSSAAAHELREEECRGELFVHFVPDHFGGQVERLEEYLWQYRQDNRDKVIGDRCPLLHQYVDYDDYDWETESFRTISNESIPPDLWGGLTRSCGAPRGSTWGNLSPKKTRKLAETIVGCRFSFVGRNASGDDPFMNTGGILLKEMDMSKMESKILDGLHCCGQILDGDTSHITYCLMRDFVTGKMAGENAVLHALKSRDIIANNE</sequence>
<feature type="domain" description="RsdA/BaiN/AoA(So)-like Rossmann fold-like" evidence="2">
    <location>
        <begin position="31"/>
        <end position="473"/>
    </location>
</feature>
<dbReference type="InterPro" id="IPR057661">
    <property type="entry name" value="RsdA/BaiN/AoA(So)_Rossmann"/>
</dbReference>
<dbReference type="PANTHER" id="PTHR42887">
    <property type="entry name" value="OS12G0638800 PROTEIN"/>
    <property type="match status" value="1"/>
</dbReference>
<keyword evidence="4" id="KW-1185">Reference proteome</keyword>
<feature type="non-terminal residue" evidence="3">
    <location>
        <position position="1"/>
    </location>
</feature>
<evidence type="ECO:0000259" key="2">
    <source>
        <dbReference type="Pfam" id="PF03486"/>
    </source>
</evidence>
<dbReference type="Gene3D" id="2.40.30.10">
    <property type="entry name" value="Translation factors"/>
    <property type="match status" value="1"/>
</dbReference>
<dbReference type="SUPFAM" id="SSF51905">
    <property type="entry name" value="FAD/NAD(P)-binding domain"/>
    <property type="match status" value="1"/>
</dbReference>
<keyword evidence="1" id="KW-0732">Signal</keyword>
<dbReference type="Proteomes" id="UP000266841">
    <property type="component" value="Unassembled WGS sequence"/>
</dbReference>
<dbReference type="SUPFAM" id="SSF160996">
    <property type="entry name" value="HI0933 insert domain-like"/>
    <property type="match status" value="1"/>
</dbReference>
<dbReference type="Gene3D" id="1.10.8.260">
    <property type="entry name" value="HI0933 insert domain-like"/>
    <property type="match status" value="1"/>
</dbReference>
<dbReference type="Gene3D" id="3.50.50.60">
    <property type="entry name" value="FAD/NAD(P)-binding domain"/>
    <property type="match status" value="1"/>
</dbReference>
<feature type="signal peptide" evidence="1">
    <location>
        <begin position="1"/>
        <end position="19"/>
    </location>
</feature>
<dbReference type="InterPro" id="IPR004792">
    <property type="entry name" value="BaiN-like"/>
</dbReference>